<feature type="transmembrane region" description="Helical" evidence="4">
    <location>
        <begin position="142"/>
        <end position="162"/>
    </location>
</feature>
<feature type="transmembrane region" description="Helical" evidence="4">
    <location>
        <begin position="81"/>
        <end position="99"/>
    </location>
</feature>
<gene>
    <name evidence="6" type="ORF">HCU01_30740</name>
    <name evidence="7" type="ORF">SAMN05660971_01036</name>
</gene>
<dbReference type="InterPro" id="IPR050327">
    <property type="entry name" value="Proton-linked_MCT"/>
</dbReference>
<evidence type="ECO:0000256" key="1">
    <source>
        <dbReference type="ARBA" id="ARBA00022692"/>
    </source>
</evidence>
<evidence type="ECO:0000313" key="8">
    <source>
        <dbReference type="Proteomes" id="UP000184123"/>
    </source>
</evidence>
<dbReference type="CDD" id="cd17355">
    <property type="entry name" value="MFS_YcxA_like"/>
    <property type="match status" value="1"/>
</dbReference>
<dbReference type="PROSITE" id="PS50850">
    <property type="entry name" value="MFS"/>
    <property type="match status" value="1"/>
</dbReference>
<accession>A0A1M7CBK2</accession>
<dbReference type="AlphaFoldDB" id="A0A1M7CBK2"/>
<dbReference type="Proteomes" id="UP000321726">
    <property type="component" value="Unassembled WGS sequence"/>
</dbReference>
<dbReference type="Proteomes" id="UP000184123">
    <property type="component" value="Unassembled WGS sequence"/>
</dbReference>
<feature type="transmembrane region" description="Helical" evidence="4">
    <location>
        <begin position="105"/>
        <end position="130"/>
    </location>
</feature>
<dbReference type="PROSITE" id="PS51257">
    <property type="entry name" value="PROKAR_LIPOPROTEIN"/>
    <property type="match status" value="1"/>
</dbReference>
<dbReference type="SUPFAM" id="SSF103473">
    <property type="entry name" value="MFS general substrate transporter"/>
    <property type="match status" value="1"/>
</dbReference>
<feature type="domain" description="Major facilitator superfamily (MFS) profile" evidence="5">
    <location>
        <begin position="14"/>
        <end position="401"/>
    </location>
</feature>
<name>A0A1M7CBK2_9GAMM</name>
<keyword evidence="3 4" id="KW-0472">Membrane</keyword>
<proteinExistence type="predicted"/>
<sequence>MQPATMKNRISPANLLLIVSGCVLLMMSFGLRSSFGLFVSPISEANGWGRDIIGLALAIQNLAWGTIAILAGGLADRFGNARVLVVGSVLYALGMWMTGGVSEIWALHSGAGLLVGAGVAGTAFGIVLPAMARAVAPEQRQLVLGVGTAAGSMGQFLLVPVAQRLMEAFGWAGALHVMALMALLMALLAMPLAARQIEAGAGKAGERGFSETLTLARGHLSYWLLTLGFFVCGYHVAFITVHMPAFLGDAGFDPAVGAWSISLIGLCNVVGSLASGAISGRVSMRLVLIMIYAGRAVAIVAFMLLPLSLASVLVFSCVMGLLWLATVPPTTGLVAAMFGTRYMATLYGVVFFGHQVGSFTGVWLGGWLYENTGSYAGLWWSGVAMSLVAMALHWPIRETEATPRAVAA</sequence>
<keyword evidence="2 4" id="KW-1133">Transmembrane helix</keyword>
<feature type="transmembrane region" description="Helical" evidence="4">
    <location>
        <begin position="313"/>
        <end position="338"/>
    </location>
</feature>
<feature type="transmembrane region" description="Helical" evidence="4">
    <location>
        <begin position="168"/>
        <end position="189"/>
    </location>
</feature>
<evidence type="ECO:0000256" key="4">
    <source>
        <dbReference type="SAM" id="Phobius"/>
    </source>
</evidence>
<dbReference type="Gene3D" id="1.20.1250.20">
    <property type="entry name" value="MFS general substrate transporter like domains"/>
    <property type="match status" value="2"/>
</dbReference>
<dbReference type="InterPro" id="IPR011701">
    <property type="entry name" value="MFS"/>
</dbReference>
<feature type="transmembrane region" description="Helical" evidence="4">
    <location>
        <begin position="12"/>
        <end position="32"/>
    </location>
</feature>
<evidence type="ECO:0000256" key="2">
    <source>
        <dbReference type="ARBA" id="ARBA00022989"/>
    </source>
</evidence>
<organism evidence="7 8">
    <name type="scientific">Halomonas cupida</name>
    <dbReference type="NCBI Taxonomy" id="44933"/>
    <lineage>
        <taxon>Bacteria</taxon>
        <taxon>Pseudomonadati</taxon>
        <taxon>Pseudomonadota</taxon>
        <taxon>Gammaproteobacteria</taxon>
        <taxon>Oceanospirillales</taxon>
        <taxon>Halomonadaceae</taxon>
        <taxon>Halomonas</taxon>
    </lineage>
</organism>
<evidence type="ECO:0000313" key="6">
    <source>
        <dbReference type="EMBL" id="GEN25125.1"/>
    </source>
</evidence>
<keyword evidence="1 4" id="KW-0812">Transmembrane</keyword>
<feature type="transmembrane region" description="Helical" evidence="4">
    <location>
        <begin position="286"/>
        <end position="307"/>
    </location>
</feature>
<dbReference type="STRING" id="44933.SAMN05660971_01036"/>
<feature type="transmembrane region" description="Helical" evidence="4">
    <location>
        <begin position="52"/>
        <end position="74"/>
    </location>
</feature>
<evidence type="ECO:0000313" key="9">
    <source>
        <dbReference type="Proteomes" id="UP000321726"/>
    </source>
</evidence>
<feature type="transmembrane region" description="Helical" evidence="4">
    <location>
        <begin position="222"/>
        <end position="243"/>
    </location>
</feature>
<evidence type="ECO:0000256" key="3">
    <source>
        <dbReference type="ARBA" id="ARBA00023136"/>
    </source>
</evidence>
<dbReference type="EMBL" id="BJXU01000127">
    <property type="protein sequence ID" value="GEN25125.1"/>
    <property type="molecule type" value="Genomic_DNA"/>
</dbReference>
<dbReference type="RefSeq" id="WP_084541733.1">
    <property type="nucleotide sequence ID" value="NZ_BJXU01000127.1"/>
</dbReference>
<dbReference type="PANTHER" id="PTHR11360">
    <property type="entry name" value="MONOCARBOXYLATE TRANSPORTER"/>
    <property type="match status" value="1"/>
</dbReference>
<feature type="transmembrane region" description="Helical" evidence="4">
    <location>
        <begin position="375"/>
        <end position="394"/>
    </location>
</feature>
<reference evidence="7 8" key="1">
    <citation type="submission" date="2016-11" db="EMBL/GenBank/DDBJ databases">
        <authorList>
            <person name="Jaros S."/>
            <person name="Januszkiewicz K."/>
            <person name="Wedrychowicz H."/>
        </authorList>
    </citation>
    <scope>NUCLEOTIDE SEQUENCE [LARGE SCALE GENOMIC DNA]</scope>
    <source>
        <strain evidence="7 8">DSM 4740</strain>
    </source>
</reference>
<feature type="transmembrane region" description="Helical" evidence="4">
    <location>
        <begin position="345"/>
        <end position="369"/>
    </location>
</feature>
<dbReference type="InterPro" id="IPR020846">
    <property type="entry name" value="MFS_dom"/>
</dbReference>
<dbReference type="GO" id="GO:0022857">
    <property type="term" value="F:transmembrane transporter activity"/>
    <property type="evidence" value="ECO:0007669"/>
    <property type="project" value="InterPro"/>
</dbReference>
<reference evidence="6 9" key="2">
    <citation type="submission" date="2019-07" db="EMBL/GenBank/DDBJ databases">
        <title>Whole genome shotgun sequence of Halomonas cupida NBRC 102219.</title>
        <authorList>
            <person name="Hosoyama A."/>
            <person name="Uohara A."/>
            <person name="Ohji S."/>
            <person name="Ichikawa N."/>
        </authorList>
    </citation>
    <scope>NUCLEOTIDE SEQUENCE [LARGE SCALE GENOMIC DNA]</scope>
    <source>
        <strain evidence="6 9">NBRC 102219</strain>
    </source>
</reference>
<dbReference type="InterPro" id="IPR036259">
    <property type="entry name" value="MFS_trans_sf"/>
</dbReference>
<dbReference type="PANTHER" id="PTHR11360:SF284">
    <property type="entry name" value="EG:103B4.3 PROTEIN-RELATED"/>
    <property type="match status" value="1"/>
</dbReference>
<evidence type="ECO:0000259" key="5">
    <source>
        <dbReference type="PROSITE" id="PS50850"/>
    </source>
</evidence>
<protein>
    <submittedName>
        <fullName evidence="6">MFS transporter</fullName>
    </submittedName>
    <submittedName>
        <fullName evidence="7">Predicted arabinose efflux permease, MFS family</fullName>
    </submittedName>
</protein>
<dbReference type="Pfam" id="PF07690">
    <property type="entry name" value="MFS_1"/>
    <property type="match status" value="1"/>
</dbReference>
<feature type="transmembrane region" description="Helical" evidence="4">
    <location>
        <begin position="255"/>
        <end position="274"/>
    </location>
</feature>
<keyword evidence="9" id="KW-1185">Reference proteome</keyword>
<dbReference type="EMBL" id="FRCA01000002">
    <property type="protein sequence ID" value="SHL64591.1"/>
    <property type="molecule type" value="Genomic_DNA"/>
</dbReference>
<evidence type="ECO:0000313" key="7">
    <source>
        <dbReference type="EMBL" id="SHL64591.1"/>
    </source>
</evidence>